<keyword evidence="7" id="KW-1185">Reference proteome</keyword>
<dbReference type="InterPro" id="IPR016205">
    <property type="entry name" value="Glycerol_DH"/>
</dbReference>
<comment type="cofactor">
    <cofactor evidence="3">
        <name>Zn(2+)</name>
        <dbReference type="ChEBI" id="CHEBI:29105"/>
    </cofactor>
    <text evidence="3">Binds 1 zinc ion per subunit.</text>
</comment>
<dbReference type="GO" id="GO:0016614">
    <property type="term" value="F:oxidoreductase activity, acting on CH-OH group of donors"/>
    <property type="evidence" value="ECO:0007669"/>
    <property type="project" value="InterPro"/>
</dbReference>
<evidence type="ECO:0000259" key="5">
    <source>
        <dbReference type="Pfam" id="PF00465"/>
    </source>
</evidence>
<dbReference type="AlphaFoldDB" id="A0AAE3AKV2"/>
<dbReference type="PANTHER" id="PTHR43616">
    <property type="entry name" value="GLYCEROL DEHYDROGENASE"/>
    <property type="match status" value="1"/>
</dbReference>
<feature type="binding site" evidence="4">
    <location>
        <position position="126"/>
    </location>
    <ligand>
        <name>NAD(+)</name>
        <dbReference type="ChEBI" id="CHEBI:57540"/>
    </ligand>
</feature>
<protein>
    <submittedName>
        <fullName evidence="6">Iron-containing alcohol dehydrogenase family protein</fullName>
    </submittedName>
</protein>
<evidence type="ECO:0000256" key="3">
    <source>
        <dbReference type="PIRSR" id="PIRSR000112-1"/>
    </source>
</evidence>
<dbReference type="EMBL" id="JAJEPU010000003">
    <property type="protein sequence ID" value="MCC2163648.1"/>
    <property type="molecule type" value="Genomic_DNA"/>
</dbReference>
<feature type="binding site" evidence="4">
    <location>
        <begin position="95"/>
        <end position="99"/>
    </location>
    <ligand>
        <name>NAD(+)</name>
        <dbReference type="ChEBI" id="CHEBI:57540"/>
    </ligand>
</feature>
<evidence type="ECO:0000256" key="2">
    <source>
        <dbReference type="ARBA" id="ARBA00023002"/>
    </source>
</evidence>
<dbReference type="GO" id="GO:0046872">
    <property type="term" value="F:metal ion binding"/>
    <property type="evidence" value="ECO:0007669"/>
    <property type="project" value="UniProtKB-KW"/>
</dbReference>
<evidence type="ECO:0000313" key="7">
    <source>
        <dbReference type="Proteomes" id="UP001198962"/>
    </source>
</evidence>
<dbReference type="Pfam" id="PF00465">
    <property type="entry name" value="Fe-ADH"/>
    <property type="match status" value="1"/>
</dbReference>
<evidence type="ECO:0000313" key="6">
    <source>
        <dbReference type="EMBL" id="MCC2163648.1"/>
    </source>
</evidence>
<keyword evidence="3" id="KW-0862">Zinc</keyword>
<dbReference type="SUPFAM" id="SSF56796">
    <property type="entry name" value="Dehydroquinate synthase-like"/>
    <property type="match status" value="1"/>
</dbReference>
<dbReference type="RefSeq" id="WP_308450467.1">
    <property type="nucleotide sequence ID" value="NZ_JAJEPU010000003.1"/>
</dbReference>
<proteinExistence type="predicted"/>
<reference evidence="6" key="1">
    <citation type="submission" date="2021-10" db="EMBL/GenBank/DDBJ databases">
        <title>Anaerobic single-cell dispensing facilitates the cultivation of human gut bacteria.</title>
        <authorList>
            <person name="Afrizal A."/>
        </authorList>
    </citation>
    <scope>NUCLEOTIDE SEQUENCE</scope>
    <source>
        <strain evidence="6">CLA-AA-H274</strain>
    </source>
</reference>
<dbReference type="Gene3D" id="3.40.50.1970">
    <property type="match status" value="1"/>
</dbReference>
<evidence type="ECO:0000256" key="4">
    <source>
        <dbReference type="PIRSR" id="PIRSR000112-3"/>
    </source>
</evidence>
<evidence type="ECO:0000256" key="1">
    <source>
        <dbReference type="ARBA" id="ARBA00022723"/>
    </source>
</evidence>
<feature type="binding site" evidence="3">
    <location>
        <position position="259"/>
    </location>
    <ligand>
        <name>glycerol</name>
        <dbReference type="ChEBI" id="CHEBI:17754"/>
    </ligand>
</feature>
<feature type="binding site" evidence="4">
    <location>
        <position position="132"/>
    </location>
    <ligand>
        <name>NAD(+)</name>
        <dbReference type="ChEBI" id="CHEBI:57540"/>
    </ligand>
</feature>
<dbReference type="PIRSF" id="PIRSF000112">
    <property type="entry name" value="Glycerol_dehydrogenase"/>
    <property type="match status" value="1"/>
</dbReference>
<dbReference type="PANTHER" id="PTHR43616:SF3">
    <property type="entry name" value="HYDROXYCARBOXYLATE DEHYDROGENASE A"/>
    <property type="match status" value="1"/>
</dbReference>
<dbReference type="Gene3D" id="1.20.1090.10">
    <property type="entry name" value="Dehydroquinate synthase-like - alpha domain"/>
    <property type="match status" value="1"/>
</dbReference>
<keyword evidence="4" id="KW-0520">NAD</keyword>
<gene>
    <name evidence="6" type="ORF">LKD32_01900</name>
</gene>
<dbReference type="CDD" id="cd08171">
    <property type="entry name" value="GlyDH-like"/>
    <property type="match status" value="1"/>
</dbReference>
<sequence length="364" mass="39964">MKGYSIYLPSYTIGEGVYESIGSICTPYGKTAVVIGGHRAVESARKAICEGAESGKIEILDFVWFGGECSYENLELLKANETVQKADMIFAVGGGKATDTAKALAEETQKPVFTFPTIASNCSACTSVSIMYHADGSFLKPYFLKKPPVHAFIDLGIIAKSPERYMWAGMGDTYAKYFESTVSSRGEHLNHYVGLGVTISQMCLNPILEYGEKAMEDNRAGRVSEELAQTVLAIVVSTALTSILVTQDRIIDYNTGLAHAIFYALTSFPQIEEGHLHGEVVGFGVLILLLVDGQKEMFEKMYEFNKSIGLPTSLADVEITEEALPQVIEKTMQMKDIDHNPYPVTADLLEKAFAELAERNKEEK</sequence>
<keyword evidence="1 3" id="KW-0479">Metal-binding</keyword>
<organism evidence="6 7">
    <name type="scientific">Brotaphodocola catenula</name>
    <dbReference type="NCBI Taxonomy" id="2885361"/>
    <lineage>
        <taxon>Bacteria</taxon>
        <taxon>Bacillati</taxon>
        <taxon>Bacillota</taxon>
        <taxon>Clostridia</taxon>
        <taxon>Lachnospirales</taxon>
        <taxon>Lachnospiraceae</taxon>
        <taxon>Brotaphodocola</taxon>
    </lineage>
</organism>
<keyword evidence="2" id="KW-0560">Oxidoreductase</keyword>
<name>A0AAE3AKV2_9FIRM</name>
<accession>A0AAE3AKV2</accession>
<feature type="binding site" evidence="3">
    <location>
        <position position="172"/>
    </location>
    <ligand>
        <name>glycerol</name>
        <dbReference type="ChEBI" id="CHEBI:17754"/>
    </ligand>
</feature>
<feature type="binding site" evidence="3">
    <location>
        <position position="277"/>
    </location>
    <ligand>
        <name>glycerol</name>
        <dbReference type="ChEBI" id="CHEBI:17754"/>
    </ligand>
</feature>
<feature type="binding site" evidence="4">
    <location>
        <begin position="117"/>
        <end position="120"/>
    </location>
    <ligand>
        <name>NAD(+)</name>
        <dbReference type="ChEBI" id="CHEBI:57540"/>
    </ligand>
</feature>
<comment type="caution">
    <text evidence="6">The sequence shown here is derived from an EMBL/GenBank/DDBJ whole genome shotgun (WGS) entry which is preliminary data.</text>
</comment>
<dbReference type="Proteomes" id="UP001198962">
    <property type="component" value="Unassembled WGS sequence"/>
</dbReference>
<feature type="domain" description="Alcohol dehydrogenase iron-type/glycerol dehydrogenase GldA" evidence="5">
    <location>
        <begin position="10"/>
        <end position="136"/>
    </location>
</feature>
<dbReference type="InterPro" id="IPR001670">
    <property type="entry name" value="ADH_Fe/GldA"/>
</dbReference>